<evidence type="ECO:0000313" key="1">
    <source>
        <dbReference type="EMBL" id="MFM9332175.1"/>
    </source>
</evidence>
<proteinExistence type="predicted"/>
<protein>
    <submittedName>
        <fullName evidence="1">Helix-turn-helix domain-containing protein</fullName>
    </submittedName>
</protein>
<sequence>MELGANIQKYRLKNRLSQEQLAEKLSVSRQSVSKWELGQSYPEVDKIIQMSLLFSVSTDDLLMDSKAREIRAKNNKLHLGSIYLIVKDFQKSIAFYEQLLSMTVSTKNSTIFAEFFFDHQCISLMNEANLPGHDYRGNGDYKFVLNFWVNYLSIEHERLKDLAIGEITEIKQASPTYYYFHLHDPDGNVIEVTGG</sequence>
<gene>
    <name evidence="1" type="ORF">ACI1P1_28160</name>
</gene>
<dbReference type="EMBL" id="JBJURJ010000027">
    <property type="protein sequence ID" value="MFM9332175.1"/>
    <property type="molecule type" value="Genomic_DNA"/>
</dbReference>
<dbReference type="Proteomes" id="UP001631969">
    <property type="component" value="Unassembled WGS sequence"/>
</dbReference>
<evidence type="ECO:0000313" key="2">
    <source>
        <dbReference type="Proteomes" id="UP001631969"/>
    </source>
</evidence>
<reference evidence="1" key="1">
    <citation type="submission" date="2024-12" db="EMBL/GenBank/DDBJ databases">
        <authorList>
            <person name="Wu N."/>
        </authorList>
    </citation>
    <scope>NUCLEOTIDE SEQUENCE</scope>
    <source>
        <strain evidence="1">P15</strain>
    </source>
</reference>
<name>A0ACC7P647_9BACL</name>
<organism evidence="1 2">
    <name type="scientific">Paenibacillus mesotrionivorans</name>
    <dbReference type="NCBI Taxonomy" id="3160968"/>
    <lineage>
        <taxon>Bacteria</taxon>
        <taxon>Bacillati</taxon>
        <taxon>Bacillota</taxon>
        <taxon>Bacilli</taxon>
        <taxon>Bacillales</taxon>
        <taxon>Paenibacillaceae</taxon>
        <taxon>Paenibacillus</taxon>
    </lineage>
</organism>
<comment type="caution">
    <text evidence="1">The sequence shown here is derived from an EMBL/GenBank/DDBJ whole genome shotgun (WGS) entry which is preliminary data.</text>
</comment>
<accession>A0ACC7P647</accession>
<keyword evidence="2" id="KW-1185">Reference proteome</keyword>